<dbReference type="RefSeq" id="WP_105353179.1">
    <property type="nucleotide sequence ID" value="NZ_PUIA01000035.1"/>
</dbReference>
<dbReference type="EMBL" id="PUIA01000035">
    <property type="protein sequence ID" value="PQO33428.1"/>
    <property type="molecule type" value="Genomic_DNA"/>
</dbReference>
<dbReference type="AlphaFoldDB" id="A0A2S8FML6"/>
<keyword evidence="2" id="KW-0560">Oxidoreductase</keyword>
<name>A0A2S8FML6_9BACT</name>
<evidence type="ECO:0000313" key="3">
    <source>
        <dbReference type="EMBL" id="PQO33428.1"/>
    </source>
</evidence>
<protein>
    <submittedName>
        <fullName evidence="3">3-ketoacyl-ACP reductase</fullName>
    </submittedName>
</protein>
<dbReference type="FunFam" id="3.40.50.720:FF:000173">
    <property type="entry name" value="3-oxoacyl-[acyl-carrier protein] reductase"/>
    <property type="match status" value="1"/>
</dbReference>
<dbReference type="Pfam" id="PF13561">
    <property type="entry name" value="adh_short_C2"/>
    <property type="match status" value="1"/>
</dbReference>
<comment type="similarity">
    <text evidence="1">Belongs to the short-chain dehydrogenases/reductases (SDR) family.</text>
</comment>
<evidence type="ECO:0000313" key="4">
    <source>
        <dbReference type="Proteomes" id="UP000240009"/>
    </source>
</evidence>
<sequence length="257" mass="27539">MSKRVAIVTGSSRGIGRAIAEQLAADGYCVTVNYNSNPDAAMHVVAGIEDAGGEAIAVQANVSSEQGRSQLIQDTLAKWNRLDVLVNNAGITSPGRLDILEATSENWDLVLGTNLKGPFFLTQDAAKCMLAEIEDGTIPRGKIINLSSLSSYASSPNRADYCIAKAGLAMMTQLFADRLGNENIQVFEVCPGVIATDMTGPVKEKYDKQIAEGLTPIKRWGQPEDVAKAVSAICADYFPFSTGQRIDVDGGFHLRRL</sequence>
<reference evidence="3 4" key="1">
    <citation type="submission" date="2018-02" db="EMBL/GenBank/DDBJ databases">
        <title>Comparative genomes isolates from brazilian mangrove.</title>
        <authorList>
            <person name="Araujo J.E."/>
            <person name="Taketani R.G."/>
            <person name="Silva M.C.P."/>
            <person name="Loureco M.V."/>
            <person name="Andreote F.D."/>
        </authorList>
    </citation>
    <scope>NUCLEOTIDE SEQUENCE [LARGE SCALE GENOMIC DNA]</scope>
    <source>
        <strain evidence="3 4">HEX-2 MGV</strain>
    </source>
</reference>
<comment type="caution">
    <text evidence="3">The sequence shown here is derived from an EMBL/GenBank/DDBJ whole genome shotgun (WGS) entry which is preliminary data.</text>
</comment>
<evidence type="ECO:0000256" key="1">
    <source>
        <dbReference type="ARBA" id="ARBA00006484"/>
    </source>
</evidence>
<organism evidence="3 4">
    <name type="scientific">Blastopirellula marina</name>
    <dbReference type="NCBI Taxonomy" id="124"/>
    <lineage>
        <taxon>Bacteria</taxon>
        <taxon>Pseudomonadati</taxon>
        <taxon>Planctomycetota</taxon>
        <taxon>Planctomycetia</taxon>
        <taxon>Pirellulales</taxon>
        <taxon>Pirellulaceae</taxon>
        <taxon>Blastopirellula</taxon>
    </lineage>
</organism>
<dbReference type="PRINTS" id="PR00081">
    <property type="entry name" value="GDHRDH"/>
</dbReference>
<dbReference type="InterPro" id="IPR036291">
    <property type="entry name" value="NAD(P)-bd_dom_sf"/>
</dbReference>
<dbReference type="NCBIfam" id="NF009386">
    <property type="entry name" value="PRK12745.1"/>
    <property type="match status" value="1"/>
</dbReference>
<evidence type="ECO:0000256" key="2">
    <source>
        <dbReference type="ARBA" id="ARBA00023002"/>
    </source>
</evidence>
<dbReference type="Proteomes" id="UP000240009">
    <property type="component" value="Unassembled WGS sequence"/>
</dbReference>
<dbReference type="InterPro" id="IPR020904">
    <property type="entry name" value="Sc_DH/Rdtase_CS"/>
</dbReference>
<dbReference type="PANTHER" id="PTHR42760">
    <property type="entry name" value="SHORT-CHAIN DEHYDROGENASES/REDUCTASES FAMILY MEMBER"/>
    <property type="match status" value="1"/>
</dbReference>
<dbReference type="Gene3D" id="3.40.50.720">
    <property type="entry name" value="NAD(P)-binding Rossmann-like Domain"/>
    <property type="match status" value="1"/>
</dbReference>
<dbReference type="PROSITE" id="PS00061">
    <property type="entry name" value="ADH_SHORT"/>
    <property type="match status" value="1"/>
</dbReference>
<dbReference type="PRINTS" id="PR00080">
    <property type="entry name" value="SDRFAMILY"/>
</dbReference>
<proteinExistence type="inferred from homology"/>
<accession>A0A2S8FML6</accession>
<dbReference type="GO" id="GO:0016616">
    <property type="term" value="F:oxidoreductase activity, acting on the CH-OH group of donors, NAD or NADP as acceptor"/>
    <property type="evidence" value="ECO:0007669"/>
    <property type="project" value="TreeGrafter"/>
</dbReference>
<dbReference type="PANTHER" id="PTHR42760:SF133">
    <property type="entry name" value="3-OXOACYL-[ACYL-CARRIER-PROTEIN] REDUCTASE"/>
    <property type="match status" value="1"/>
</dbReference>
<gene>
    <name evidence="3" type="ORF">C5Y96_11325</name>
</gene>
<dbReference type="OrthoDB" id="9803333at2"/>
<dbReference type="SUPFAM" id="SSF51735">
    <property type="entry name" value="NAD(P)-binding Rossmann-fold domains"/>
    <property type="match status" value="1"/>
</dbReference>
<dbReference type="InterPro" id="IPR002347">
    <property type="entry name" value="SDR_fam"/>
</dbReference>